<keyword evidence="1" id="KW-0238">DNA-binding</keyword>
<proteinExistence type="predicted"/>
<dbReference type="SUPFAM" id="SSF47413">
    <property type="entry name" value="lambda repressor-like DNA-binding domains"/>
    <property type="match status" value="1"/>
</dbReference>
<reference evidence="3 4" key="1">
    <citation type="submission" date="2018-10" db="EMBL/GenBank/DDBJ databases">
        <title>Genomic Encyclopedia of Archaeal and Bacterial Type Strains, Phase II (KMG-II): from individual species to whole genera.</title>
        <authorList>
            <person name="Goeker M."/>
        </authorList>
    </citation>
    <scope>NUCLEOTIDE SEQUENCE [LARGE SCALE GENOMIC DNA]</scope>
    <source>
        <strain evidence="3 4">DSM 14954</strain>
    </source>
</reference>
<dbReference type="Gene3D" id="2.60.120.10">
    <property type="entry name" value="Jelly Rolls"/>
    <property type="match status" value="1"/>
</dbReference>
<dbReference type="InterPro" id="IPR050807">
    <property type="entry name" value="TransReg_Diox_bact_type"/>
</dbReference>
<dbReference type="Pfam" id="PF01381">
    <property type="entry name" value="HTH_3"/>
    <property type="match status" value="1"/>
</dbReference>
<dbReference type="EMBL" id="RBIL01000001">
    <property type="protein sequence ID" value="RKQ90624.1"/>
    <property type="molecule type" value="Genomic_DNA"/>
</dbReference>
<comment type="caution">
    <text evidence="3">The sequence shown here is derived from an EMBL/GenBank/DDBJ whole genome shotgun (WGS) entry which is preliminary data.</text>
</comment>
<dbReference type="GO" id="GO:0003700">
    <property type="term" value="F:DNA-binding transcription factor activity"/>
    <property type="evidence" value="ECO:0007669"/>
    <property type="project" value="TreeGrafter"/>
</dbReference>
<keyword evidence="4" id="KW-1185">Reference proteome</keyword>
<dbReference type="PANTHER" id="PTHR46797">
    <property type="entry name" value="HTH-TYPE TRANSCRIPTIONAL REGULATOR"/>
    <property type="match status" value="1"/>
</dbReference>
<dbReference type="Proteomes" id="UP000278962">
    <property type="component" value="Unassembled WGS sequence"/>
</dbReference>
<dbReference type="SUPFAM" id="SSF51182">
    <property type="entry name" value="RmlC-like cupins"/>
    <property type="match status" value="1"/>
</dbReference>
<feature type="domain" description="HTH cro/C1-type" evidence="2">
    <location>
        <begin position="8"/>
        <end position="62"/>
    </location>
</feature>
<dbReference type="GO" id="GO:0005829">
    <property type="term" value="C:cytosol"/>
    <property type="evidence" value="ECO:0007669"/>
    <property type="project" value="TreeGrafter"/>
</dbReference>
<accession>A0A660LC69</accession>
<gene>
    <name evidence="3" type="ORF">C8N24_0436</name>
</gene>
<evidence type="ECO:0000313" key="3">
    <source>
        <dbReference type="EMBL" id="RKQ90624.1"/>
    </source>
</evidence>
<evidence type="ECO:0000256" key="1">
    <source>
        <dbReference type="ARBA" id="ARBA00023125"/>
    </source>
</evidence>
<dbReference type="InterPro" id="IPR014710">
    <property type="entry name" value="RmlC-like_jellyroll"/>
</dbReference>
<evidence type="ECO:0000259" key="2">
    <source>
        <dbReference type="PROSITE" id="PS50943"/>
    </source>
</evidence>
<evidence type="ECO:0000313" key="4">
    <source>
        <dbReference type="Proteomes" id="UP000278962"/>
    </source>
</evidence>
<dbReference type="AlphaFoldDB" id="A0A660LC69"/>
<dbReference type="OrthoDB" id="5584941at2"/>
<dbReference type="GO" id="GO:0003677">
    <property type="term" value="F:DNA binding"/>
    <property type="evidence" value="ECO:0007669"/>
    <property type="project" value="UniProtKB-KW"/>
</dbReference>
<sequence length="180" mass="19004">MRSVAIAKNLRELRGGMSALELSRRSGVARNTIAALERGEGNPTIDTLYALADALGVPLAALLESAPASPLVVRAGAGTHVEGAALEAELLERFERPGVFGELYAIRFHAGRVREAPPHPFGVEERLHLLTGRVRVGPVGEAVELGPGDYAAYSGSVPHVYEALEDASGTLLMLTGRSSR</sequence>
<dbReference type="CDD" id="cd02209">
    <property type="entry name" value="cupin_XRE_C"/>
    <property type="match status" value="1"/>
</dbReference>
<dbReference type="InterPro" id="IPR001387">
    <property type="entry name" value="Cro/C1-type_HTH"/>
</dbReference>
<dbReference type="Gene3D" id="1.10.260.40">
    <property type="entry name" value="lambda repressor-like DNA-binding domains"/>
    <property type="match status" value="1"/>
</dbReference>
<dbReference type="SMART" id="SM00530">
    <property type="entry name" value="HTH_XRE"/>
    <property type="match status" value="1"/>
</dbReference>
<dbReference type="PANTHER" id="PTHR46797:SF1">
    <property type="entry name" value="METHYLPHOSPHONATE SYNTHASE"/>
    <property type="match status" value="1"/>
</dbReference>
<name>A0A660LC69_9ACTN</name>
<protein>
    <submittedName>
        <fullName evidence="3">XRE family transcriptional regulator</fullName>
    </submittedName>
</protein>
<dbReference type="InterPro" id="IPR010982">
    <property type="entry name" value="Lambda_DNA-bd_dom_sf"/>
</dbReference>
<dbReference type="InterPro" id="IPR011051">
    <property type="entry name" value="RmlC_Cupin_sf"/>
</dbReference>
<dbReference type="PROSITE" id="PS50943">
    <property type="entry name" value="HTH_CROC1"/>
    <property type="match status" value="1"/>
</dbReference>
<dbReference type="CDD" id="cd00093">
    <property type="entry name" value="HTH_XRE"/>
    <property type="match status" value="1"/>
</dbReference>
<organism evidence="3 4">
    <name type="scientific">Solirubrobacter pauli</name>
    <dbReference type="NCBI Taxonomy" id="166793"/>
    <lineage>
        <taxon>Bacteria</taxon>
        <taxon>Bacillati</taxon>
        <taxon>Actinomycetota</taxon>
        <taxon>Thermoleophilia</taxon>
        <taxon>Solirubrobacterales</taxon>
        <taxon>Solirubrobacteraceae</taxon>
        <taxon>Solirubrobacter</taxon>
    </lineage>
</organism>